<dbReference type="EMBL" id="GANO01000297">
    <property type="protein sequence ID" value="JAB59574.1"/>
    <property type="molecule type" value="mRNA"/>
</dbReference>
<evidence type="ECO:0000256" key="9">
    <source>
        <dbReference type="ARBA" id="ARBA00022967"/>
    </source>
</evidence>
<feature type="transmembrane region" description="Helical" evidence="13">
    <location>
        <begin position="1104"/>
        <end position="1128"/>
    </location>
</feature>
<feature type="transmembrane region" description="Helical" evidence="13">
    <location>
        <begin position="1184"/>
        <end position="1205"/>
    </location>
</feature>
<dbReference type="CDD" id="cd07542">
    <property type="entry name" value="P-type_ATPase_cation"/>
    <property type="match status" value="1"/>
</dbReference>
<dbReference type="InterPro" id="IPR023214">
    <property type="entry name" value="HAD_sf"/>
</dbReference>
<dbReference type="GO" id="GO:0006874">
    <property type="term" value="P:intracellular calcium ion homeostasis"/>
    <property type="evidence" value="ECO:0007669"/>
    <property type="project" value="TreeGrafter"/>
</dbReference>
<dbReference type="Gene3D" id="2.70.150.10">
    <property type="entry name" value="Calcium-transporting ATPase, cytoplasmic transduction domain A"/>
    <property type="match status" value="1"/>
</dbReference>
<dbReference type="GO" id="GO:0046872">
    <property type="term" value="F:metal ion binding"/>
    <property type="evidence" value="ECO:0007669"/>
    <property type="project" value="UniProtKB-UniRule"/>
</dbReference>
<dbReference type="FunFam" id="2.70.150.10:FF:000067">
    <property type="entry name" value="Cation-transporting ATPase"/>
    <property type="match status" value="1"/>
</dbReference>
<keyword evidence="7 13" id="KW-0067">ATP-binding</keyword>
<evidence type="ECO:0000256" key="7">
    <source>
        <dbReference type="ARBA" id="ARBA00022840"/>
    </source>
</evidence>
<comment type="subcellular location">
    <subcellularLocation>
        <location evidence="1 13">Membrane</location>
        <topology evidence="1 13">Multi-pass membrane protein</topology>
    </subcellularLocation>
</comment>
<evidence type="ECO:0000256" key="5">
    <source>
        <dbReference type="ARBA" id="ARBA00022723"/>
    </source>
</evidence>
<feature type="region of interest" description="Disordered" evidence="14">
    <location>
        <begin position="1389"/>
        <end position="1437"/>
    </location>
</feature>
<feature type="domain" description="P-type ATPase A" evidence="15">
    <location>
        <begin position="332"/>
        <end position="451"/>
    </location>
</feature>
<dbReference type="GO" id="GO:0015203">
    <property type="term" value="F:polyamine transmembrane transporter activity"/>
    <property type="evidence" value="ECO:0007669"/>
    <property type="project" value="TreeGrafter"/>
</dbReference>
<feature type="transmembrane region" description="Helical" evidence="13">
    <location>
        <begin position="469"/>
        <end position="486"/>
    </location>
</feature>
<keyword evidence="4 13" id="KW-0812">Transmembrane</keyword>
<dbReference type="Pfam" id="PF12409">
    <property type="entry name" value="P5-ATPase"/>
    <property type="match status" value="1"/>
</dbReference>
<feature type="non-terminal residue" evidence="17">
    <location>
        <position position="1"/>
    </location>
</feature>
<comment type="similarity">
    <text evidence="2 13">Belongs to the cation transport ATPase (P-type) (TC 3.A.3) family. Type V subfamily.</text>
</comment>
<dbReference type="GO" id="GO:0019829">
    <property type="term" value="F:ATPase-coupled monoatomic cation transmembrane transporter activity"/>
    <property type="evidence" value="ECO:0007669"/>
    <property type="project" value="UniProtKB-UniRule"/>
</dbReference>
<keyword evidence="10 13" id="KW-1133">Transmembrane helix</keyword>
<keyword evidence="5 13" id="KW-0479">Metal-binding</keyword>
<feature type="compositionally biased region" description="Polar residues" evidence="14">
    <location>
        <begin position="1283"/>
        <end position="1296"/>
    </location>
</feature>
<organism evidence="17">
    <name type="scientific">Corethrella appendiculata</name>
    <dbReference type="NCBI Taxonomy" id="1370023"/>
    <lineage>
        <taxon>Eukaryota</taxon>
        <taxon>Metazoa</taxon>
        <taxon>Ecdysozoa</taxon>
        <taxon>Arthropoda</taxon>
        <taxon>Hexapoda</taxon>
        <taxon>Insecta</taxon>
        <taxon>Pterygota</taxon>
        <taxon>Neoptera</taxon>
        <taxon>Endopterygota</taxon>
        <taxon>Diptera</taxon>
        <taxon>Nematocera</taxon>
        <taxon>Culicoidea</taxon>
        <taxon>Chaoboridae</taxon>
        <taxon>Corethrella</taxon>
    </lineage>
</organism>
<dbReference type="InterPro" id="IPR047821">
    <property type="entry name" value="P5B-type_ATPase"/>
</dbReference>
<sequence>DGELHILSNNNTHLNNNIGNNVNAKQHSNNHKFIRNAESIERLASLEGLLKDTKSAPFTDIINEDEDDQMNIFGYKRSIFRTIICYIGFILTIGLLRLIMHWWRHWLLLATHTVCTLDKAEKILIHESYQGKHDVYYVKDVIIINYETMKEIEENPKKISYNAKKLKEQLVGVDLSYNKDKINDENFQVSFHRNAGKFEHLEALRFFCCKKLRYVWIKETQKFTKLKGLDEGVQCLTLHQSSALSSKEQLIRRLVYGSNQIITPVTGIPTLLFLEVLNPFYVFQVFSVVLWFSYNYYYYAVVIILMSGFGITMSIIQTRKNQNALNVTVHNNDMAQVIRDNLASEMVNVKQLVPGDILEIPSTGCTMQCDAVLLSGNCILDESMLTGESVPVTKTPLPAKRDLEYDPKEHARHTLFCGTKVIQTRYIGTEKVLAIVINTGNITAKGGLIRSILYPPPVDYKFEQDSYKFIMVLGVIATIGFTYTLVSKILRGVSGLKIAIESLDLITIAVPPALPAAMTVGRMYAQKRLKKNNIYCISPRSINVSGSIDCVCFDKTGTLTEDGLDMWGVIPKSSTNLFQIPLKQIERLPLDDHLLQGMVTCHSITLMSGEMKGDPLDLKMFESTGWSLEEANVSDDTKYDMLFPTILKPPQHLVKQQDLLKCGDIISNPFEVGIVREFSFTSSLQRMSVITRRLPDAHFNVYCKGSPEMIHSLCKANTLPNDFHITLEYYAQQGYRVIAIAYKQLDRKINYNKVQRLSRDKVECDLEFLGLVILENRLKDDTTDVIKNLMLANIRTIMVTGDNILTAISVAKDCEMIKPGQSIIMVNAIAKKDNPDEYEIQYNLVGQVSRAIKQSSSMLVNEDGGFDCGDGKGYALMTNSNSVVSLPSIDSCTQTTQLSVIDVEKGVDNSYDNFNMAKEPPNNSYRFAVTGKTWQILKDEFPELLPKIVTRGSIYARMAPDQKQALISELQNLGYYVAMCGDGANDCGALKAAHTGISLSEAESSVASPFTSKQPTIACVPNVIKEGRAALVTSFGIFKYMALYSLVQFTSVLILYSIDANLTDLQFLYIDLFMISIFAFFFGKTSSYEGPLVKEAPLMSLISLSPIVSLLLHLFVAVGFQTAGWYHVQQQSWFVPFNTTDGDELKDFGCHENYTVFIISCFQYTILAVVLSKGAPYRRSIFSNYGFILSVLINTAFVILLALMPPNAVTDFFDLVMPPDIRFRLYLVFYGLLNFIISVFIEVFIIDFIVFKKFRYRFHNIEKSRRKYLSIENRLRKNPSWPPITSFQGSSSPSDLSNDEEKQSPLSIAEIYVEPNTNSQQNFIGDGGAMSGDGGGGGGGNEDDDNDDAGVLNNFFREIDKIVDPEQQQQQHNYPNSHAHDDIELAQNNFNNNINNNNNNNHLTSRNDSGIDFDFSQSDLPQQQQPPPPPHSTANKIKLISNNNNNEKNNLCFSENSLNTINLSKS</sequence>
<keyword evidence="9 13" id="KW-1278">Translocase</keyword>
<dbReference type="FunFam" id="3.40.1110.10:FF:000026">
    <property type="entry name" value="Cation-transporting ATPase"/>
    <property type="match status" value="1"/>
</dbReference>
<dbReference type="NCBIfam" id="TIGR01657">
    <property type="entry name" value="P-ATPase-V"/>
    <property type="match status" value="1"/>
</dbReference>
<evidence type="ECO:0000256" key="12">
    <source>
        <dbReference type="ARBA" id="ARBA00049360"/>
    </source>
</evidence>
<dbReference type="EC" id="7.2.2.-" evidence="13"/>
<feature type="region of interest" description="Disordered" evidence="14">
    <location>
        <begin position="1319"/>
        <end position="1350"/>
    </location>
</feature>
<dbReference type="SUPFAM" id="SSF56784">
    <property type="entry name" value="HAD-like"/>
    <property type="match status" value="1"/>
</dbReference>
<dbReference type="PROSITE" id="PS01229">
    <property type="entry name" value="COF_2"/>
    <property type="match status" value="1"/>
</dbReference>
<dbReference type="PROSITE" id="PS00154">
    <property type="entry name" value="ATPASE_E1_E2"/>
    <property type="match status" value="1"/>
</dbReference>
<dbReference type="InterPro" id="IPR023298">
    <property type="entry name" value="ATPase_P-typ_TM_dom_sf"/>
</dbReference>
<dbReference type="FunFam" id="3.40.50.1000:FF:000068">
    <property type="entry name" value="Cation-transporting ATPase"/>
    <property type="match status" value="1"/>
</dbReference>
<feature type="transmembrane region" description="Helical" evidence="13">
    <location>
        <begin position="506"/>
        <end position="525"/>
    </location>
</feature>
<keyword evidence="11 13" id="KW-0472">Membrane</keyword>
<comment type="catalytic activity">
    <reaction evidence="12 13">
        <text>ATP + H2O = ADP + phosphate + H(+)</text>
        <dbReference type="Rhea" id="RHEA:13065"/>
        <dbReference type="ChEBI" id="CHEBI:15377"/>
        <dbReference type="ChEBI" id="CHEBI:15378"/>
        <dbReference type="ChEBI" id="CHEBI:30616"/>
        <dbReference type="ChEBI" id="CHEBI:43474"/>
        <dbReference type="ChEBI" id="CHEBI:456216"/>
    </reaction>
</comment>
<dbReference type="InterPro" id="IPR008250">
    <property type="entry name" value="ATPase_P-typ_transduc_dom_A_sf"/>
</dbReference>
<evidence type="ECO:0000256" key="14">
    <source>
        <dbReference type="SAM" id="MobiDB-lite"/>
    </source>
</evidence>
<dbReference type="InterPro" id="IPR006544">
    <property type="entry name" value="P-type_TPase_V"/>
</dbReference>
<keyword evidence="6 13" id="KW-0547">Nucleotide-binding</keyword>
<evidence type="ECO:0000259" key="15">
    <source>
        <dbReference type="Pfam" id="PF00122"/>
    </source>
</evidence>
<feature type="compositionally biased region" description="Low complexity" evidence="14">
    <location>
        <begin position="1389"/>
        <end position="1401"/>
    </location>
</feature>
<dbReference type="InterPro" id="IPR044492">
    <property type="entry name" value="P_typ_ATPase_HD_dom"/>
</dbReference>
<evidence type="ECO:0000256" key="10">
    <source>
        <dbReference type="ARBA" id="ARBA00022989"/>
    </source>
</evidence>
<dbReference type="NCBIfam" id="TIGR01494">
    <property type="entry name" value="ATPase_P-type"/>
    <property type="match status" value="2"/>
</dbReference>
<feature type="compositionally biased region" description="Gly residues" evidence="14">
    <location>
        <begin position="1325"/>
        <end position="1340"/>
    </location>
</feature>
<evidence type="ECO:0000256" key="3">
    <source>
        <dbReference type="ARBA" id="ARBA00022553"/>
    </source>
</evidence>
<dbReference type="SFLD" id="SFLDG00002">
    <property type="entry name" value="C1.7:_P-type_atpase_like"/>
    <property type="match status" value="1"/>
</dbReference>
<dbReference type="PANTHER" id="PTHR45630">
    <property type="entry name" value="CATION-TRANSPORTING ATPASE-RELATED"/>
    <property type="match status" value="1"/>
</dbReference>
<feature type="transmembrane region" description="Helical" evidence="13">
    <location>
        <begin position="1037"/>
        <end position="1058"/>
    </location>
</feature>
<dbReference type="FunFam" id="1.20.1110.10:FF:000034">
    <property type="entry name" value="Cation-transporting ATPase"/>
    <property type="match status" value="1"/>
</dbReference>
<dbReference type="SFLD" id="SFLDF00027">
    <property type="entry name" value="p-type_atpase"/>
    <property type="match status" value="1"/>
</dbReference>
<evidence type="ECO:0000256" key="4">
    <source>
        <dbReference type="ARBA" id="ARBA00022692"/>
    </source>
</evidence>
<evidence type="ECO:0000256" key="11">
    <source>
        <dbReference type="ARBA" id="ARBA00023136"/>
    </source>
</evidence>
<feature type="transmembrane region" description="Helical" evidence="13">
    <location>
        <begin position="1064"/>
        <end position="1083"/>
    </location>
</feature>
<evidence type="ECO:0000256" key="8">
    <source>
        <dbReference type="ARBA" id="ARBA00022842"/>
    </source>
</evidence>
<feature type="transmembrane region" description="Helical" evidence="13">
    <location>
        <begin position="296"/>
        <end position="316"/>
    </location>
</feature>
<dbReference type="InterPro" id="IPR023299">
    <property type="entry name" value="ATPase_P-typ_cyto_dom_N"/>
</dbReference>
<accession>W4VRZ9</accession>
<evidence type="ECO:0000256" key="13">
    <source>
        <dbReference type="RuleBase" id="RU362082"/>
    </source>
</evidence>
<dbReference type="Pfam" id="PF13246">
    <property type="entry name" value="Cation_ATPase"/>
    <property type="match status" value="1"/>
</dbReference>
<dbReference type="SUPFAM" id="SSF81665">
    <property type="entry name" value="Calcium ATPase, transmembrane domain M"/>
    <property type="match status" value="1"/>
</dbReference>
<dbReference type="Gene3D" id="3.40.50.1000">
    <property type="entry name" value="HAD superfamily/HAD-like"/>
    <property type="match status" value="1"/>
</dbReference>
<dbReference type="SUPFAM" id="SSF81653">
    <property type="entry name" value="Calcium ATPase, transduction domain A"/>
    <property type="match status" value="1"/>
</dbReference>
<feature type="region of interest" description="Disordered" evidence="14">
    <location>
        <begin position="1282"/>
        <end position="1301"/>
    </location>
</feature>
<dbReference type="SFLD" id="SFLDS00003">
    <property type="entry name" value="Haloacid_Dehalogenase"/>
    <property type="match status" value="1"/>
</dbReference>
<reference evidence="17" key="1">
    <citation type="journal article" date="2014" name="Insect Biochem. Mol. Biol.">
        <title>An insight into the sialome of the frog biting fly, Corethrella appendiculata.</title>
        <authorList>
            <person name="Ribeiro J.M.C."/>
            <person name="Chagas A.C."/>
            <person name="Pham V.M."/>
            <person name="Lounibos L.P."/>
            <person name="Calvo E."/>
        </authorList>
    </citation>
    <scope>NUCLEOTIDE SEQUENCE</scope>
    <source>
        <tissue evidence="17">Salivary glands</tissue>
    </source>
</reference>
<feature type="transmembrane region" description="Helical" evidence="13">
    <location>
        <begin position="79"/>
        <end position="99"/>
    </location>
</feature>
<dbReference type="Gene3D" id="3.40.1110.10">
    <property type="entry name" value="Calcium-transporting ATPase, cytoplasmic domain N"/>
    <property type="match status" value="1"/>
</dbReference>
<dbReference type="GO" id="GO:0015662">
    <property type="term" value="F:P-type ion transporter activity"/>
    <property type="evidence" value="ECO:0007669"/>
    <property type="project" value="InterPro"/>
</dbReference>
<evidence type="ECO:0000256" key="6">
    <source>
        <dbReference type="ARBA" id="ARBA00022741"/>
    </source>
</evidence>
<keyword evidence="3" id="KW-0597">Phosphoprotein</keyword>
<evidence type="ECO:0000259" key="16">
    <source>
        <dbReference type="Pfam" id="PF12409"/>
    </source>
</evidence>
<feature type="transmembrane region" description="Helical" evidence="13">
    <location>
        <begin position="1225"/>
        <end position="1251"/>
    </location>
</feature>
<dbReference type="GO" id="GO:0016887">
    <property type="term" value="F:ATP hydrolysis activity"/>
    <property type="evidence" value="ECO:0007669"/>
    <property type="project" value="InterPro"/>
</dbReference>
<dbReference type="InterPro" id="IPR018303">
    <property type="entry name" value="ATPase_P-typ_P_site"/>
</dbReference>
<evidence type="ECO:0000256" key="2">
    <source>
        <dbReference type="ARBA" id="ARBA00006000"/>
    </source>
</evidence>
<protein>
    <recommendedName>
        <fullName evidence="13">Cation-transporting ATPase</fullName>
        <ecNumber evidence="13">7.2.2.-</ecNumber>
    </recommendedName>
</protein>
<proteinExistence type="evidence at transcript level"/>
<dbReference type="GO" id="GO:0016020">
    <property type="term" value="C:membrane"/>
    <property type="evidence" value="ECO:0007669"/>
    <property type="project" value="UniProtKB-SubCell"/>
</dbReference>
<dbReference type="InterPro" id="IPR036412">
    <property type="entry name" value="HAD-like_sf"/>
</dbReference>
<dbReference type="InterPro" id="IPR001757">
    <property type="entry name" value="P_typ_ATPase"/>
</dbReference>
<dbReference type="InterPro" id="IPR059000">
    <property type="entry name" value="ATPase_P-type_domA"/>
</dbReference>
<evidence type="ECO:0000256" key="1">
    <source>
        <dbReference type="ARBA" id="ARBA00004141"/>
    </source>
</evidence>
<dbReference type="InterPro" id="IPR047819">
    <property type="entry name" value="P5A-ATPase_N"/>
</dbReference>
<dbReference type="PANTHER" id="PTHR45630:SF8">
    <property type="entry name" value="CATION-TRANSPORTING ATPASE"/>
    <property type="match status" value="1"/>
</dbReference>
<keyword evidence="8 13" id="KW-0460">Magnesium</keyword>
<dbReference type="GO" id="GO:0005524">
    <property type="term" value="F:ATP binding"/>
    <property type="evidence" value="ECO:0007669"/>
    <property type="project" value="UniProtKB-UniRule"/>
</dbReference>
<dbReference type="PRINTS" id="PR00119">
    <property type="entry name" value="CATATPASE"/>
</dbReference>
<feature type="domain" description="P5B-type ATPase N-terminal" evidence="16">
    <location>
        <begin position="66"/>
        <end position="216"/>
    </location>
</feature>
<feature type="transmembrane region" description="Helical" evidence="13">
    <location>
        <begin position="261"/>
        <end position="284"/>
    </location>
</feature>
<evidence type="ECO:0000313" key="17">
    <source>
        <dbReference type="EMBL" id="JAB59574.1"/>
    </source>
</evidence>
<dbReference type="Gene3D" id="1.20.1110.10">
    <property type="entry name" value="Calcium-transporting ATPase, transmembrane domain"/>
    <property type="match status" value="1"/>
</dbReference>
<name>W4VRZ9_9DIPT</name>
<dbReference type="Pfam" id="PF00122">
    <property type="entry name" value="E1-E2_ATPase"/>
    <property type="match status" value="1"/>
</dbReference>